<evidence type="ECO:0000256" key="2">
    <source>
        <dbReference type="ARBA" id="ARBA00023015"/>
    </source>
</evidence>
<dbReference type="SUPFAM" id="SSF88659">
    <property type="entry name" value="Sigma3 and sigma4 domains of RNA polymerase sigma factors"/>
    <property type="match status" value="1"/>
</dbReference>
<dbReference type="Proteomes" id="UP000824189">
    <property type="component" value="Unassembled WGS sequence"/>
</dbReference>
<protein>
    <submittedName>
        <fullName evidence="7">Sigma-70 family RNA polymerase sigma factor</fullName>
    </submittedName>
</protein>
<keyword evidence="4" id="KW-0238">DNA-binding</keyword>
<dbReference type="Pfam" id="PF08281">
    <property type="entry name" value="Sigma70_r4_2"/>
    <property type="match status" value="1"/>
</dbReference>
<dbReference type="AlphaFoldDB" id="A0A9D1UQF7"/>
<comment type="similarity">
    <text evidence="1">Belongs to the sigma-70 factor family. ECF subfamily.</text>
</comment>
<dbReference type="PANTHER" id="PTHR43133:SF46">
    <property type="entry name" value="RNA POLYMERASE SIGMA-70 FACTOR ECF SUBFAMILY"/>
    <property type="match status" value="1"/>
</dbReference>
<gene>
    <name evidence="7" type="ORF">H9867_05185</name>
</gene>
<dbReference type="SUPFAM" id="SSF88946">
    <property type="entry name" value="Sigma2 domain of RNA polymerase sigma factors"/>
    <property type="match status" value="1"/>
</dbReference>
<dbReference type="Pfam" id="PF04542">
    <property type="entry name" value="Sigma70_r2"/>
    <property type="match status" value="1"/>
</dbReference>
<dbReference type="InterPro" id="IPR039425">
    <property type="entry name" value="RNA_pol_sigma-70-like"/>
</dbReference>
<dbReference type="InterPro" id="IPR013324">
    <property type="entry name" value="RNA_pol_sigma_r3/r4-like"/>
</dbReference>
<organism evidence="7 8">
    <name type="scientific">Candidatus Corynebacterium gallistercoris</name>
    <dbReference type="NCBI Taxonomy" id="2838530"/>
    <lineage>
        <taxon>Bacteria</taxon>
        <taxon>Bacillati</taxon>
        <taxon>Actinomycetota</taxon>
        <taxon>Actinomycetes</taxon>
        <taxon>Mycobacteriales</taxon>
        <taxon>Corynebacteriaceae</taxon>
        <taxon>Corynebacterium</taxon>
    </lineage>
</organism>
<sequence length="205" mass="23523">MYSNVIYKPQHAHLSDLELLTCHVNGVPGAFADLVNRHHRQFWWVLKATRVPEEHRMDVLQEGMLRIHRFARNFNGEGQASVATWMTRIMRNSALTYLKRHRREAQPGLHYLYESEVEEQQRVTTGVHMREDVTVTRLDIHRYLKVLTPPLRAVITLSAHGMSEGEIADELQIPLGTVKSRKARAKQRLGDMLSGAEEYAYAAAG</sequence>
<dbReference type="Gene3D" id="1.10.10.10">
    <property type="entry name" value="Winged helix-like DNA-binding domain superfamily/Winged helix DNA-binding domain"/>
    <property type="match status" value="1"/>
</dbReference>
<dbReference type="Gene3D" id="1.10.1740.10">
    <property type="match status" value="1"/>
</dbReference>
<reference evidence="7" key="2">
    <citation type="submission" date="2021-04" db="EMBL/GenBank/DDBJ databases">
        <authorList>
            <person name="Gilroy R."/>
        </authorList>
    </citation>
    <scope>NUCLEOTIDE SEQUENCE</scope>
    <source>
        <strain evidence="7">4376</strain>
    </source>
</reference>
<dbReference type="PANTHER" id="PTHR43133">
    <property type="entry name" value="RNA POLYMERASE ECF-TYPE SIGMA FACTO"/>
    <property type="match status" value="1"/>
</dbReference>
<evidence type="ECO:0000259" key="6">
    <source>
        <dbReference type="SMART" id="SM00421"/>
    </source>
</evidence>
<evidence type="ECO:0000313" key="7">
    <source>
        <dbReference type="EMBL" id="HIW95863.1"/>
    </source>
</evidence>
<evidence type="ECO:0000256" key="1">
    <source>
        <dbReference type="ARBA" id="ARBA00010641"/>
    </source>
</evidence>
<dbReference type="GO" id="GO:0016987">
    <property type="term" value="F:sigma factor activity"/>
    <property type="evidence" value="ECO:0007669"/>
    <property type="project" value="UniProtKB-KW"/>
</dbReference>
<dbReference type="GO" id="GO:0003677">
    <property type="term" value="F:DNA binding"/>
    <property type="evidence" value="ECO:0007669"/>
    <property type="project" value="UniProtKB-KW"/>
</dbReference>
<dbReference type="InterPro" id="IPR013325">
    <property type="entry name" value="RNA_pol_sigma_r2"/>
</dbReference>
<evidence type="ECO:0000313" key="8">
    <source>
        <dbReference type="Proteomes" id="UP000824189"/>
    </source>
</evidence>
<dbReference type="InterPro" id="IPR036388">
    <property type="entry name" value="WH-like_DNA-bd_sf"/>
</dbReference>
<comment type="caution">
    <text evidence="7">The sequence shown here is derived from an EMBL/GenBank/DDBJ whole genome shotgun (WGS) entry which is preliminary data.</text>
</comment>
<dbReference type="InterPro" id="IPR014284">
    <property type="entry name" value="RNA_pol_sigma-70_dom"/>
</dbReference>
<evidence type="ECO:0000256" key="5">
    <source>
        <dbReference type="ARBA" id="ARBA00023163"/>
    </source>
</evidence>
<dbReference type="InterPro" id="IPR013249">
    <property type="entry name" value="RNA_pol_sigma70_r4_t2"/>
</dbReference>
<accession>A0A9D1UQF7</accession>
<reference evidence="7" key="1">
    <citation type="journal article" date="2021" name="PeerJ">
        <title>Extensive microbial diversity within the chicken gut microbiome revealed by metagenomics and culture.</title>
        <authorList>
            <person name="Gilroy R."/>
            <person name="Ravi A."/>
            <person name="Getino M."/>
            <person name="Pursley I."/>
            <person name="Horton D.L."/>
            <person name="Alikhan N.F."/>
            <person name="Baker D."/>
            <person name="Gharbi K."/>
            <person name="Hall N."/>
            <person name="Watson M."/>
            <person name="Adriaenssens E.M."/>
            <person name="Foster-Nyarko E."/>
            <person name="Jarju S."/>
            <person name="Secka A."/>
            <person name="Antonio M."/>
            <person name="Oren A."/>
            <person name="Chaudhuri R.R."/>
            <person name="La Ragione R."/>
            <person name="Hildebrand F."/>
            <person name="Pallen M.J."/>
        </authorList>
    </citation>
    <scope>NUCLEOTIDE SEQUENCE</scope>
    <source>
        <strain evidence="7">4376</strain>
    </source>
</reference>
<dbReference type="SMART" id="SM00421">
    <property type="entry name" value="HTH_LUXR"/>
    <property type="match status" value="1"/>
</dbReference>
<dbReference type="CDD" id="cd06171">
    <property type="entry name" value="Sigma70_r4"/>
    <property type="match status" value="1"/>
</dbReference>
<dbReference type="EMBL" id="DXFZ01000060">
    <property type="protein sequence ID" value="HIW95863.1"/>
    <property type="molecule type" value="Genomic_DNA"/>
</dbReference>
<evidence type="ECO:0000256" key="3">
    <source>
        <dbReference type="ARBA" id="ARBA00023082"/>
    </source>
</evidence>
<dbReference type="GO" id="GO:0006352">
    <property type="term" value="P:DNA-templated transcription initiation"/>
    <property type="evidence" value="ECO:0007669"/>
    <property type="project" value="InterPro"/>
</dbReference>
<evidence type="ECO:0000256" key="4">
    <source>
        <dbReference type="ARBA" id="ARBA00023125"/>
    </source>
</evidence>
<name>A0A9D1UQF7_9CORY</name>
<feature type="domain" description="HTH luxR-type" evidence="6">
    <location>
        <begin position="144"/>
        <end position="202"/>
    </location>
</feature>
<dbReference type="InterPro" id="IPR000792">
    <property type="entry name" value="Tscrpt_reg_LuxR_C"/>
</dbReference>
<keyword evidence="2" id="KW-0805">Transcription regulation</keyword>
<proteinExistence type="inferred from homology"/>
<keyword evidence="3" id="KW-0731">Sigma factor</keyword>
<dbReference type="NCBIfam" id="TIGR02937">
    <property type="entry name" value="sigma70-ECF"/>
    <property type="match status" value="1"/>
</dbReference>
<keyword evidence="5" id="KW-0804">Transcription</keyword>
<dbReference type="InterPro" id="IPR007627">
    <property type="entry name" value="RNA_pol_sigma70_r2"/>
</dbReference>